<organism evidence="2 3">
    <name type="scientific">Popillia japonica</name>
    <name type="common">Japanese beetle</name>
    <dbReference type="NCBI Taxonomy" id="7064"/>
    <lineage>
        <taxon>Eukaryota</taxon>
        <taxon>Metazoa</taxon>
        <taxon>Ecdysozoa</taxon>
        <taxon>Arthropoda</taxon>
        <taxon>Hexapoda</taxon>
        <taxon>Insecta</taxon>
        <taxon>Pterygota</taxon>
        <taxon>Neoptera</taxon>
        <taxon>Endopterygota</taxon>
        <taxon>Coleoptera</taxon>
        <taxon>Polyphaga</taxon>
        <taxon>Scarabaeiformia</taxon>
        <taxon>Scarabaeidae</taxon>
        <taxon>Rutelinae</taxon>
        <taxon>Popillia</taxon>
    </lineage>
</organism>
<protein>
    <recommendedName>
        <fullName evidence="4">Fibronectin type-III domain-containing protein</fullName>
    </recommendedName>
</protein>
<evidence type="ECO:0000313" key="2">
    <source>
        <dbReference type="EMBL" id="KAK9685985.1"/>
    </source>
</evidence>
<feature type="transmembrane region" description="Helical" evidence="1">
    <location>
        <begin position="12"/>
        <end position="32"/>
    </location>
</feature>
<dbReference type="AlphaFoldDB" id="A0AAW1IA70"/>
<comment type="caution">
    <text evidence="2">The sequence shown here is derived from an EMBL/GenBank/DDBJ whole genome shotgun (WGS) entry which is preliminary data.</text>
</comment>
<evidence type="ECO:0000313" key="3">
    <source>
        <dbReference type="Proteomes" id="UP001458880"/>
    </source>
</evidence>
<gene>
    <name evidence="2" type="ORF">QE152_g37547</name>
</gene>
<accession>A0AAW1IA70</accession>
<keyword evidence="1" id="KW-0472">Membrane</keyword>
<sequence>MNLTQKQWKIVFGVVIGVGVTLVMAGVIVLLVTQLSGEDFCDTPASLPTLLYASENEGDVTIQWSRTIYTCAGGYLLQFSINDEALVQVSTVDIQYTVIKPPICSDMLIRLWTVGESGRISEESVDRNYTVLPSNIYDTNTAVTRTDTGIVASWEQVTQLETCDVSYIVRLTSEFGQFDEETVANSITIPDDSFCFTLRVQVSIVVGFSQMWFWTAGYVFAGSIVADITIPPENPFEPIATWTHDNEDICSLSYEVTYTVGTQTQTTAVVEPRVTFNVQYCVYGTLTIVPSALDGEHTGWSSLIGVLHYPNNIRFQPIENVEFEMDDLSMIVSWDVPDALSHCRDLYHVTARNDDLDEEDSCLGTSSCVVTLSDFCPILPSNSYVTNTAVTKTDMGIVASWRQPTQLEACDVSYVVRLTSEFGEFDEETVAHSITIPDDSFCFTLRVQVSIVVGFSQMWFWTAGYVFAGSIVPDITIPPENPFERIATWTHDNEDICSLSYEVTYTVGIQMQTTTVLEPRVKLYVP</sequence>
<dbReference type="EMBL" id="JASPKY010000736">
    <property type="protein sequence ID" value="KAK9685985.1"/>
    <property type="molecule type" value="Genomic_DNA"/>
</dbReference>
<proteinExistence type="predicted"/>
<name>A0AAW1IA70_POPJA</name>
<evidence type="ECO:0008006" key="4">
    <source>
        <dbReference type="Google" id="ProtNLM"/>
    </source>
</evidence>
<keyword evidence="1" id="KW-1133">Transmembrane helix</keyword>
<keyword evidence="1" id="KW-0812">Transmembrane</keyword>
<evidence type="ECO:0000256" key="1">
    <source>
        <dbReference type="SAM" id="Phobius"/>
    </source>
</evidence>
<keyword evidence="3" id="KW-1185">Reference proteome</keyword>
<reference evidence="2 3" key="1">
    <citation type="journal article" date="2024" name="BMC Genomics">
        <title>De novo assembly and annotation of Popillia japonica's genome with initial clues to its potential as an invasive pest.</title>
        <authorList>
            <person name="Cucini C."/>
            <person name="Boschi S."/>
            <person name="Funari R."/>
            <person name="Cardaioli E."/>
            <person name="Iannotti N."/>
            <person name="Marturano G."/>
            <person name="Paoli F."/>
            <person name="Bruttini M."/>
            <person name="Carapelli A."/>
            <person name="Frati F."/>
            <person name="Nardi F."/>
        </authorList>
    </citation>
    <scope>NUCLEOTIDE SEQUENCE [LARGE SCALE GENOMIC DNA]</scope>
    <source>
        <strain evidence="2">DMR45628</strain>
    </source>
</reference>
<dbReference type="Proteomes" id="UP001458880">
    <property type="component" value="Unassembled WGS sequence"/>
</dbReference>